<proteinExistence type="inferred from homology"/>
<dbReference type="OrthoDB" id="18302at2759"/>
<dbReference type="GO" id="GO:0005739">
    <property type="term" value="C:mitochondrion"/>
    <property type="evidence" value="ECO:0007669"/>
    <property type="project" value="UniProtKB-ARBA"/>
</dbReference>
<evidence type="ECO:0000256" key="1">
    <source>
        <dbReference type="ARBA" id="ARBA00008306"/>
    </source>
</evidence>
<keyword evidence="4" id="KW-1185">Reference proteome</keyword>
<dbReference type="EMBL" id="KQ965749">
    <property type="protein sequence ID" value="KXS16908.1"/>
    <property type="molecule type" value="Genomic_DNA"/>
</dbReference>
<dbReference type="InterPro" id="IPR051624">
    <property type="entry name" value="RMD1/Sad1-interacting"/>
</dbReference>
<organism evidence="3 4">
    <name type="scientific">Gonapodya prolifera (strain JEL478)</name>
    <name type="common">Monoblepharis prolifera</name>
    <dbReference type="NCBI Taxonomy" id="1344416"/>
    <lineage>
        <taxon>Eukaryota</taxon>
        <taxon>Fungi</taxon>
        <taxon>Fungi incertae sedis</taxon>
        <taxon>Chytridiomycota</taxon>
        <taxon>Chytridiomycota incertae sedis</taxon>
        <taxon>Monoblepharidomycetes</taxon>
        <taxon>Monoblepharidales</taxon>
        <taxon>Gonapodyaceae</taxon>
        <taxon>Gonapodya</taxon>
    </lineage>
</organism>
<feature type="domain" description="DUF155" evidence="2">
    <location>
        <begin position="2"/>
        <end position="177"/>
    </location>
</feature>
<dbReference type="InterPro" id="IPR003734">
    <property type="entry name" value="DUF155"/>
</dbReference>
<sequence>ELFVFEYGVVVLWNWSSEEEEEIIASLRSSMEDPIDNVEDRETEDFNFCYNADWKPRIYNDIILLRSPDNVMLKLTISHGVAQSVKLALFEDLVETTIETVSTRHIPNQMATTGKIPLSRSAITKKIGQLFIMRINVNLVSNVLDTPELFWSEPALEPFYKAIRGYLEIGSRVEVLNQRVAVISDLLEMLKDHLTSSHGELLEWIVILLIFVSHGFHSCFPVHDFFSFLVRHLFSSKSLSASSRSA</sequence>
<comment type="similarity">
    <text evidence="1">Belongs to the RMD1/sif2 family.</text>
</comment>
<evidence type="ECO:0000313" key="3">
    <source>
        <dbReference type="EMBL" id="KXS16908.1"/>
    </source>
</evidence>
<gene>
    <name evidence="3" type="ORF">M427DRAFT_97372</name>
</gene>
<protein>
    <submittedName>
        <fullName evidence="3">DUF155-domain-containing protein</fullName>
    </submittedName>
</protein>
<dbReference type="PANTHER" id="PTHR16255">
    <property type="entry name" value="REQUIRED FOR MEIOTIC NUCLEAR DIVISION PROTEIN 1 HOMOLOG"/>
    <property type="match status" value="1"/>
</dbReference>
<dbReference type="PANTHER" id="PTHR16255:SF15">
    <property type="entry name" value="SPORULATION PROTEIN RMD1"/>
    <property type="match status" value="1"/>
</dbReference>
<reference evidence="3 4" key="1">
    <citation type="journal article" date="2015" name="Genome Biol. Evol.">
        <title>Phylogenomic analyses indicate that early fungi evolved digesting cell walls of algal ancestors of land plants.</title>
        <authorList>
            <person name="Chang Y."/>
            <person name="Wang S."/>
            <person name="Sekimoto S."/>
            <person name="Aerts A.L."/>
            <person name="Choi C."/>
            <person name="Clum A."/>
            <person name="LaButti K.M."/>
            <person name="Lindquist E.A."/>
            <person name="Yee Ngan C."/>
            <person name="Ohm R.A."/>
            <person name="Salamov A.A."/>
            <person name="Grigoriev I.V."/>
            <person name="Spatafora J.W."/>
            <person name="Berbee M.L."/>
        </authorList>
    </citation>
    <scope>NUCLEOTIDE SEQUENCE [LARGE SCALE GENOMIC DNA]</scope>
    <source>
        <strain evidence="3 4">JEL478</strain>
    </source>
</reference>
<name>A0A139AJM1_GONPJ</name>
<dbReference type="Proteomes" id="UP000070544">
    <property type="component" value="Unassembled WGS sequence"/>
</dbReference>
<feature type="non-terminal residue" evidence="3">
    <location>
        <position position="1"/>
    </location>
</feature>
<evidence type="ECO:0000313" key="4">
    <source>
        <dbReference type="Proteomes" id="UP000070544"/>
    </source>
</evidence>
<accession>A0A139AJM1</accession>
<dbReference type="AlphaFoldDB" id="A0A139AJM1"/>
<dbReference type="OMA" id="RVEWYIV"/>
<dbReference type="Pfam" id="PF02582">
    <property type="entry name" value="DUF155"/>
    <property type="match status" value="1"/>
</dbReference>
<evidence type="ECO:0000259" key="2">
    <source>
        <dbReference type="Pfam" id="PF02582"/>
    </source>
</evidence>